<dbReference type="Proteomes" id="UP000253594">
    <property type="component" value="Unassembled WGS sequence"/>
</dbReference>
<reference evidence="1 2" key="1">
    <citation type="submission" date="2018-07" db="EMBL/GenBank/DDBJ databases">
        <title>Mechanisms of high-level aminoglycoside resistance among Gram-negative pathogens in Brazil.</title>
        <authorList>
            <person name="Ballaben A.S."/>
            <person name="Darini A.L.C."/>
            <person name="Doi Y."/>
        </authorList>
    </citation>
    <scope>NUCLEOTIDE SEQUENCE [LARGE SCALE GENOMIC DNA]</scope>
    <source>
        <strain evidence="1 2">B2-305</strain>
    </source>
</reference>
<name>A0A367LTK5_PSEAI</name>
<accession>A0A367LTK5</accession>
<evidence type="ECO:0000313" key="2">
    <source>
        <dbReference type="Proteomes" id="UP000253594"/>
    </source>
</evidence>
<feature type="non-terminal residue" evidence="1">
    <location>
        <position position="1"/>
    </location>
</feature>
<dbReference type="EMBL" id="QORE01004185">
    <property type="protein sequence ID" value="RCI63679.1"/>
    <property type="molecule type" value="Genomic_DNA"/>
</dbReference>
<organism evidence="1 2">
    <name type="scientific">Pseudomonas aeruginosa</name>
    <dbReference type="NCBI Taxonomy" id="287"/>
    <lineage>
        <taxon>Bacteria</taxon>
        <taxon>Pseudomonadati</taxon>
        <taxon>Pseudomonadota</taxon>
        <taxon>Gammaproteobacteria</taxon>
        <taxon>Pseudomonadales</taxon>
        <taxon>Pseudomonadaceae</taxon>
        <taxon>Pseudomonas</taxon>
    </lineage>
</organism>
<dbReference type="AlphaFoldDB" id="A0A367LTK5"/>
<feature type="non-terminal residue" evidence="1">
    <location>
        <position position="77"/>
    </location>
</feature>
<protein>
    <submittedName>
        <fullName evidence="1">FAD-binding oxidoreductase</fullName>
    </submittedName>
</protein>
<gene>
    <name evidence="1" type="ORF">DT376_45375</name>
</gene>
<proteinExistence type="predicted"/>
<comment type="caution">
    <text evidence="1">The sequence shown here is derived from an EMBL/GenBank/DDBJ whole genome shotgun (WGS) entry which is preliminary data.</text>
</comment>
<evidence type="ECO:0000313" key="1">
    <source>
        <dbReference type="EMBL" id="RCI63679.1"/>
    </source>
</evidence>
<sequence>TARIALKLNLAGQSLLREQGQRHAIDCQMKACGKYQAAVEARGVAVLDAYRRGLARLGQANEVIEADDLPGHIGPAV</sequence>